<sequence length="265" mass="27574">MADAPAARTSLSRLAESYAVILCDVFGVLHDATRVFPAATAALAAFRAGGGTVILVSNAAEPGAHLSELLRARGIPDTYDDLVTGADVARSLLDAAGVRCVHHIGPGRDRVLFEGMPVTPVPVDAAEQIVCTGYPDCDDGLDATLEAAFRRGLPLLCTNPDTSLTVGATRLRFAGLVAERYRARGGIVVETGKPGALIYCRALDKAERLRGRSIEPARVLGIGDTVALDVAGALSHGFAALQIGAAPPPPADASARLYRMPALVW</sequence>
<dbReference type="Gene3D" id="3.40.50.1000">
    <property type="entry name" value="HAD superfamily/HAD-like"/>
    <property type="match status" value="2"/>
</dbReference>
<evidence type="ECO:0000313" key="2">
    <source>
        <dbReference type="Proteomes" id="UP000029492"/>
    </source>
</evidence>
<dbReference type="InterPro" id="IPR006357">
    <property type="entry name" value="HAD-SF_hydro_IIA"/>
</dbReference>
<dbReference type="Pfam" id="PF13242">
    <property type="entry name" value="Hydrolase_like"/>
    <property type="match status" value="1"/>
</dbReference>
<reference evidence="1 2" key="1">
    <citation type="journal article" date="2014" name="PLoS ONE">
        <title>Genome Information of Methylobacterium oryzae, a Plant-Probiotic Methylotroph in the Phyllosphere.</title>
        <authorList>
            <person name="Kwak M.J."/>
            <person name="Jeong H."/>
            <person name="Madhaiyan M."/>
            <person name="Lee Y."/>
            <person name="Sa T.M."/>
            <person name="Oh T.K."/>
            <person name="Kim J.F."/>
        </authorList>
    </citation>
    <scope>NUCLEOTIDE SEQUENCE [LARGE SCALE GENOMIC DNA]</scope>
    <source>
        <strain evidence="1 2">CBMB20</strain>
    </source>
</reference>
<keyword evidence="2" id="KW-1185">Reference proteome</keyword>
<dbReference type="InterPro" id="IPR023214">
    <property type="entry name" value="HAD_sf"/>
</dbReference>
<gene>
    <name evidence="1" type="ORF">MOC_1625</name>
</gene>
<dbReference type="Pfam" id="PF13344">
    <property type="entry name" value="Hydrolase_6"/>
    <property type="match status" value="1"/>
</dbReference>
<dbReference type="eggNOG" id="COG0647">
    <property type="taxonomic scope" value="Bacteria"/>
</dbReference>
<accession>A0A089NSA1</accession>
<organism evidence="1 2">
    <name type="scientific">Methylobacterium oryzae CBMB20</name>
    <dbReference type="NCBI Taxonomy" id="693986"/>
    <lineage>
        <taxon>Bacteria</taxon>
        <taxon>Pseudomonadati</taxon>
        <taxon>Pseudomonadota</taxon>
        <taxon>Alphaproteobacteria</taxon>
        <taxon>Hyphomicrobiales</taxon>
        <taxon>Methylobacteriaceae</taxon>
        <taxon>Methylobacterium</taxon>
    </lineage>
</organism>
<protein>
    <submittedName>
        <fullName evidence="1">HAD-superfamily subfamily IIA hydrolase like protein</fullName>
    </submittedName>
</protein>
<dbReference type="NCBIfam" id="TIGR01459">
    <property type="entry name" value="HAD-SF-IIA-hyp4"/>
    <property type="match status" value="1"/>
</dbReference>
<dbReference type="GO" id="GO:0005737">
    <property type="term" value="C:cytoplasm"/>
    <property type="evidence" value="ECO:0007669"/>
    <property type="project" value="TreeGrafter"/>
</dbReference>
<dbReference type="EMBL" id="CP003811">
    <property type="protein sequence ID" value="AIQ89380.1"/>
    <property type="molecule type" value="Genomic_DNA"/>
</dbReference>
<dbReference type="GO" id="GO:0016791">
    <property type="term" value="F:phosphatase activity"/>
    <property type="evidence" value="ECO:0007669"/>
    <property type="project" value="TreeGrafter"/>
</dbReference>
<dbReference type="InterPro" id="IPR036412">
    <property type="entry name" value="HAD-like_sf"/>
</dbReference>
<dbReference type="KEGG" id="mor:MOC_1625"/>
<dbReference type="Proteomes" id="UP000029492">
    <property type="component" value="Chromosome"/>
</dbReference>
<dbReference type="PANTHER" id="PTHR19288:SF90">
    <property type="entry name" value="OS08G0542600 PROTEIN"/>
    <property type="match status" value="1"/>
</dbReference>
<dbReference type="PANTHER" id="PTHR19288">
    <property type="entry name" value="4-NITROPHENYLPHOSPHATASE-RELATED"/>
    <property type="match status" value="1"/>
</dbReference>
<proteinExistence type="predicted"/>
<evidence type="ECO:0000313" key="1">
    <source>
        <dbReference type="EMBL" id="AIQ89380.1"/>
    </source>
</evidence>
<keyword evidence="1" id="KW-0378">Hydrolase</keyword>
<dbReference type="RefSeq" id="WP_051044594.1">
    <property type="nucleotide sequence ID" value="NZ_CP003811.1"/>
</dbReference>
<dbReference type="SUPFAM" id="SSF56784">
    <property type="entry name" value="HAD-like"/>
    <property type="match status" value="1"/>
</dbReference>
<name>A0A089NSA1_9HYPH</name>
<dbReference type="AlphaFoldDB" id="A0A089NSA1"/>
<dbReference type="STRING" id="693986.MOC_1625"/>
<dbReference type="HOGENOM" id="CLU_043473_2_0_5"/>
<dbReference type="InterPro" id="IPR006356">
    <property type="entry name" value="HAD-SF_hydro_IIA_hyp3"/>
</dbReference>